<evidence type="ECO:0000256" key="8">
    <source>
        <dbReference type="ARBA" id="ARBA00022989"/>
    </source>
</evidence>
<dbReference type="EMBL" id="CP115965">
    <property type="protein sequence ID" value="WZW99255.1"/>
    <property type="molecule type" value="Genomic_DNA"/>
</dbReference>
<keyword evidence="7" id="KW-0418">Kinase</keyword>
<dbReference type="InterPro" id="IPR036890">
    <property type="entry name" value="HATPase_C_sf"/>
</dbReference>
<keyword evidence="10 11" id="KW-0472">Membrane</keyword>
<dbReference type="Gene3D" id="6.10.340.10">
    <property type="match status" value="1"/>
</dbReference>
<comment type="subcellular location">
    <subcellularLocation>
        <location evidence="2">Cell membrane</location>
    </subcellularLocation>
</comment>
<keyword evidence="8 11" id="KW-1133">Transmembrane helix</keyword>
<gene>
    <name evidence="14" type="ORF">PCC79_03395</name>
</gene>
<keyword evidence="9" id="KW-0902">Two-component regulatory system</keyword>
<dbReference type="SUPFAM" id="SSF55874">
    <property type="entry name" value="ATPase domain of HSP90 chaperone/DNA topoisomerase II/histidine kinase"/>
    <property type="match status" value="1"/>
</dbReference>
<dbReference type="PANTHER" id="PTHR45436:SF5">
    <property type="entry name" value="SENSOR HISTIDINE KINASE TRCS"/>
    <property type="match status" value="1"/>
</dbReference>
<dbReference type="SMART" id="SM00388">
    <property type="entry name" value="HisKA"/>
    <property type="match status" value="1"/>
</dbReference>
<evidence type="ECO:0000256" key="11">
    <source>
        <dbReference type="SAM" id="Phobius"/>
    </source>
</evidence>
<evidence type="ECO:0000256" key="2">
    <source>
        <dbReference type="ARBA" id="ARBA00004236"/>
    </source>
</evidence>
<dbReference type="InterPro" id="IPR003661">
    <property type="entry name" value="HisK_dim/P_dom"/>
</dbReference>
<dbReference type="Gene3D" id="3.30.565.10">
    <property type="entry name" value="Histidine kinase-like ATPase, C-terminal domain"/>
    <property type="match status" value="1"/>
</dbReference>
<dbReference type="Proteomes" id="UP001434337">
    <property type="component" value="Chromosome"/>
</dbReference>
<evidence type="ECO:0000256" key="5">
    <source>
        <dbReference type="ARBA" id="ARBA00022679"/>
    </source>
</evidence>
<evidence type="ECO:0000256" key="3">
    <source>
        <dbReference type="ARBA" id="ARBA00012438"/>
    </source>
</evidence>
<feature type="domain" description="HAMP" evidence="13">
    <location>
        <begin position="187"/>
        <end position="249"/>
    </location>
</feature>
<evidence type="ECO:0000256" key="1">
    <source>
        <dbReference type="ARBA" id="ARBA00000085"/>
    </source>
</evidence>
<dbReference type="PROSITE" id="PS50109">
    <property type="entry name" value="HIS_KIN"/>
    <property type="match status" value="1"/>
</dbReference>
<dbReference type="RefSeq" id="WP_232549611.1">
    <property type="nucleotide sequence ID" value="NZ_CP115965.1"/>
</dbReference>
<comment type="catalytic activity">
    <reaction evidence="1">
        <text>ATP + protein L-histidine = ADP + protein N-phospho-L-histidine.</text>
        <dbReference type="EC" id="2.7.13.3"/>
    </reaction>
</comment>
<keyword evidence="14" id="KW-0067">ATP-binding</keyword>
<evidence type="ECO:0000256" key="7">
    <source>
        <dbReference type="ARBA" id="ARBA00022777"/>
    </source>
</evidence>
<keyword evidence="4" id="KW-0597">Phosphoprotein</keyword>
<dbReference type="InterPro" id="IPR003660">
    <property type="entry name" value="HAMP_dom"/>
</dbReference>
<dbReference type="CDD" id="cd00082">
    <property type="entry name" value="HisKA"/>
    <property type="match status" value="1"/>
</dbReference>
<dbReference type="InterPro" id="IPR004358">
    <property type="entry name" value="Sig_transdc_His_kin-like_C"/>
</dbReference>
<evidence type="ECO:0000256" key="4">
    <source>
        <dbReference type="ARBA" id="ARBA00022553"/>
    </source>
</evidence>
<name>A0ABZ3C9L0_9ACTN</name>
<dbReference type="CDD" id="cd06225">
    <property type="entry name" value="HAMP"/>
    <property type="match status" value="1"/>
</dbReference>
<keyword evidence="6 11" id="KW-0812">Transmembrane</keyword>
<dbReference type="SMART" id="SM00387">
    <property type="entry name" value="HATPase_c"/>
    <property type="match status" value="1"/>
</dbReference>
<dbReference type="Pfam" id="PF00512">
    <property type="entry name" value="HisKA"/>
    <property type="match status" value="1"/>
</dbReference>
<dbReference type="EC" id="2.7.13.3" evidence="3"/>
<dbReference type="GO" id="GO:0005524">
    <property type="term" value="F:ATP binding"/>
    <property type="evidence" value="ECO:0007669"/>
    <property type="project" value="UniProtKB-KW"/>
</dbReference>
<evidence type="ECO:0000313" key="14">
    <source>
        <dbReference type="EMBL" id="WZW99255.1"/>
    </source>
</evidence>
<proteinExistence type="predicted"/>
<reference evidence="14 15" key="1">
    <citation type="journal article" date="2023" name="Environ Microbiome">
        <title>A coral-associated actinobacterium mitigates coral bleaching under heat stress.</title>
        <authorList>
            <person name="Li J."/>
            <person name="Zou Y."/>
            <person name="Li Q."/>
            <person name="Zhang J."/>
            <person name="Bourne D.G."/>
            <person name="Lyu Y."/>
            <person name="Liu C."/>
            <person name="Zhang S."/>
        </authorList>
    </citation>
    <scope>NUCLEOTIDE SEQUENCE [LARGE SCALE GENOMIC DNA]</scope>
    <source>
        <strain evidence="14 15">SCSIO 13291</strain>
    </source>
</reference>
<accession>A0ABZ3C9L0</accession>
<dbReference type="Gene3D" id="1.10.287.130">
    <property type="match status" value="1"/>
</dbReference>
<protein>
    <recommendedName>
        <fullName evidence="3">histidine kinase</fullName>
        <ecNumber evidence="3">2.7.13.3</ecNumber>
    </recommendedName>
</protein>
<dbReference type="Pfam" id="PF02518">
    <property type="entry name" value="HATPase_c"/>
    <property type="match status" value="1"/>
</dbReference>
<sequence length="481" mass="50318">MSRAARVTPLGRGTLARQLVLRTTALVAVIAVFLSALTALAMHQILENQLDQRLASYATRDFGDADNDGRIRPGPGGPGQTEGLLVFAVHGSQVVGYVQEDQSRAALPDAALTQLTALETGRTPRSVTVDGVGGYRIVVLASGDSRVAIGLPTAELTASMVSIVAAAALLTALAILIAFLAARQVVERSLVPLARLAGTAHQVSSMPLDSGDVALGVRVAAADTDARSEVGQVGLAFNHMLDNVEGALAARQRSETKVRQFVADASHELRNPLAAIRGYAELTRRHRDELPPDTAHALTRIDSESARMSTLVEDLLLLARLDSGPNVQRTTVDLTELVVNAVSDAQAAGPDHDWAVSVPDEPVTAVADPHRLHQVLVNLFANARTHTPPGTSVHTSLTVEGDDVVIRVADDGPGIPDAVRATLFERFTRADTARVRASGTSSTGLGLAIVAAVVSAHGGTVAVESGHVRGATFTVRLPRGA</sequence>
<organism evidence="14 15">
    <name type="scientific">Propioniciclava soli</name>
    <dbReference type="NCBI Taxonomy" id="2775081"/>
    <lineage>
        <taxon>Bacteria</taxon>
        <taxon>Bacillati</taxon>
        <taxon>Actinomycetota</taxon>
        <taxon>Actinomycetes</taxon>
        <taxon>Propionibacteriales</taxon>
        <taxon>Propionibacteriaceae</taxon>
        <taxon>Propioniciclava</taxon>
    </lineage>
</organism>
<feature type="domain" description="Histidine kinase" evidence="12">
    <location>
        <begin position="264"/>
        <end position="481"/>
    </location>
</feature>
<feature type="transmembrane region" description="Helical" evidence="11">
    <location>
        <begin position="160"/>
        <end position="182"/>
    </location>
</feature>
<evidence type="ECO:0000256" key="10">
    <source>
        <dbReference type="ARBA" id="ARBA00023136"/>
    </source>
</evidence>
<evidence type="ECO:0000256" key="9">
    <source>
        <dbReference type="ARBA" id="ARBA00023012"/>
    </source>
</evidence>
<dbReference type="SUPFAM" id="SSF47384">
    <property type="entry name" value="Homodimeric domain of signal transducing histidine kinase"/>
    <property type="match status" value="1"/>
</dbReference>
<dbReference type="InterPro" id="IPR036097">
    <property type="entry name" value="HisK_dim/P_sf"/>
</dbReference>
<evidence type="ECO:0000259" key="12">
    <source>
        <dbReference type="PROSITE" id="PS50109"/>
    </source>
</evidence>
<keyword evidence="15" id="KW-1185">Reference proteome</keyword>
<dbReference type="CDD" id="cd00075">
    <property type="entry name" value="HATPase"/>
    <property type="match status" value="1"/>
</dbReference>
<keyword evidence="5" id="KW-0808">Transferase</keyword>
<evidence type="ECO:0000313" key="15">
    <source>
        <dbReference type="Proteomes" id="UP001434337"/>
    </source>
</evidence>
<dbReference type="PANTHER" id="PTHR45436">
    <property type="entry name" value="SENSOR HISTIDINE KINASE YKOH"/>
    <property type="match status" value="1"/>
</dbReference>
<dbReference type="Pfam" id="PF00672">
    <property type="entry name" value="HAMP"/>
    <property type="match status" value="1"/>
</dbReference>
<dbReference type="InterPro" id="IPR005467">
    <property type="entry name" value="His_kinase_dom"/>
</dbReference>
<evidence type="ECO:0000256" key="6">
    <source>
        <dbReference type="ARBA" id="ARBA00022692"/>
    </source>
</evidence>
<dbReference type="InterPro" id="IPR003594">
    <property type="entry name" value="HATPase_dom"/>
</dbReference>
<dbReference type="PRINTS" id="PR00344">
    <property type="entry name" value="BCTRLSENSOR"/>
</dbReference>
<evidence type="ECO:0000259" key="13">
    <source>
        <dbReference type="PROSITE" id="PS50885"/>
    </source>
</evidence>
<dbReference type="InterPro" id="IPR050428">
    <property type="entry name" value="TCS_sensor_his_kinase"/>
</dbReference>
<dbReference type="SMART" id="SM00304">
    <property type="entry name" value="HAMP"/>
    <property type="match status" value="1"/>
</dbReference>
<keyword evidence="14" id="KW-0547">Nucleotide-binding</keyword>
<dbReference type="PROSITE" id="PS50885">
    <property type="entry name" value="HAMP"/>
    <property type="match status" value="1"/>
</dbReference>
<feature type="transmembrane region" description="Helical" evidence="11">
    <location>
        <begin position="20"/>
        <end position="46"/>
    </location>
</feature>